<evidence type="ECO:0000313" key="3">
    <source>
        <dbReference type="Proteomes" id="UP000585474"/>
    </source>
</evidence>
<accession>A0A7J0DQV7</accession>
<evidence type="ECO:0008006" key="4">
    <source>
        <dbReference type="Google" id="ProtNLM"/>
    </source>
</evidence>
<feature type="signal peptide" evidence="1">
    <location>
        <begin position="1"/>
        <end position="21"/>
    </location>
</feature>
<proteinExistence type="predicted"/>
<dbReference type="Proteomes" id="UP000585474">
    <property type="component" value="Unassembled WGS sequence"/>
</dbReference>
<keyword evidence="1" id="KW-0732">Signal</keyword>
<comment type="caution">
    <text evidence="2">The sequence shown here is derived from an EMBL/GenBank/DDBJ whole genome shotgun (WGS) entry which is preliminary data.</text>
</comment>
<gene>
    <name evidence="2" type="ORF">Acr_00g0069190</name>
</gene>
<sequence>MDMFNLLPLLLRFASVTIVSGFEETNPVHIPHPCRVDTELLPVYARMKKSPFAQLPVSPSSALPCDSLSAPPVAFSSLPIALCKDKQSCTSNPIP</sequence>
<evidence type="ECO:0000256" key="1">
    <source>
        <dbReference type="SAM" id="SignalP"/>
    </source>
</evidence>
<keyword evidence="3" id="KW-1185">Reference proteome</keyword>
<dbReference type="EMBL" id="BJWL01000351">
    <property type="protein sequence ID" value="GFS40542.1"/>
    <property type="molecule type" value="Genomic_DNA"/>
</dbReference>
<reference evidence="3" key="1">
    <citation type="submission" date="2019-07" db="EMBL/GenBank/DDBJ databases">
        <title>De Novo Assembly of kiwifruit Actinidia rufa.</title>
        <authorList>
            <person name="Sugita-Konishi S."/>
            <person name="Sato K."/>
            <person name="Mori E."/>
            <person name="Abe Y."/>
            <person name="Kisaki G."/>
            <person name="Hamano K."/>
            <person name="Suezawa K."/>
            <person name="Otani M."/>
            <person name="Fukuda T."/>
            <person name="Manabe T."/>
            <person name="Gomi K."/>
            <person name="Tabuchi M."/>
            <person name="Akimitsu K."/>
            <person name="Kataoka I."/>
        </authorList>
    </citation>
    <scope>NUCLEOTIDE SEQUENCE [LARGE SCALE GENOMIC DNA]</scope>
    <source>
        <strain evidence="3">cv. Fuchu</strain>
    </source>
</reference>
<dbReference type="AlphaFoldDB" id="A0A7J0DQV7"/>
<feature type="chain" id="PRO_5029651345" description="Secreted protein" evidence="1">
    <location>
        <begin position="22"/>
        <end position="95"/>
    </location>
</feature>
<name>A0A7J0DQV7_9ERIC</name>
<protein>
    <recommendedName>
        <fullName evidence="4">Secreted protein</fullName>
    </recommendedName>
</protein>
<evidence type="ECO:0000313" key="2">
    <source>
        <dbReference type="EMBL" id="GFS40542.1"/>
    </source>
</evidence>
<organism evidence="2 3">
    <name type="scientific">Actinidia rufa</name>
    <dbReference type="NCBI Taxonomy" id="165716"/>
    <lineage>
        <taxon>Eukaryota</taxon>
        <taxon>Viridiplantae</taxon>
        <taxon>Streptophyta</taxon>
        <taxon>Embryophyta</taxon>
        <taxon>Tracheophyta</taxon>
        <taxon>Spermatophyta</taxon>
        <taxon>Magnoliopsida</taxon>
        <taxon>eudicotyledons</taxon>
        <taxon>Gunneridae</taxon>
        <taxon>Pentapetalae</taxon>
        <taxon>asterids</taxon>
        <taxon>Ericales</taxon>
        <taxon>Actinidiaceae</taxon>
        <taxon>Actinidia</taxon>
    </lineage>
</organism>